<protein>
    <submittedName>
        <fullName evidence="1">Uncharacterized protein</fullName>
    </submittedName>
</protein>
<reference evidence="1" key="1">
    <citation type="journal article" date="2014" name="Front. Microbiol.">
        <title>High frequency of phylogenetically diverse reductive dehalogenase-homologous genes in deep subseafloor sedimentary metagenomes.</title>
        <authorList>
            <person name="Kawai M."/>
            <person name="Futagami T."/>
            <person name="Toyoda A."/>
            <person name="Takaki Y."/>
            <person name="Nishi S."/>
            <person name="Hori S."/>
            <person name="Arai W."/>
            <person name="Tsubouchi T."/>
            <person name="Morono Y."/>
            <person name="Uchiyama I."/>
            <person name="Ito T."/>
            <person name="Fujiyama A."/>
            <person name="Inagaki F."/>
            <person name="Takami H."/>
        </authorList>
    </citation>
    <scope>NUCLEOTIDE SEQUENCE</scope>
    <source>
        <strain evidence="1">Expedition CK06-06</strain>
    </source>
</reference>
<accession>X0WLE5</accession>
<dbReference type="AlphaFoldDB" id="X0WLE5"/>
<evidence type="ECO:0000313" key="1">
    <source>
        <dbReference type="EMBL" id="GAG31809.1"/>
    </source>
</evidence>
<gene>
    <name evidence="1" type="ORF">S01H1_64780</name>
</gene>
<dbReference type="EMBL" id="BARS01042717">
    <property type="protein sequence ID" value="GAG31809.1"/>
    <property type="molecule type" value="Genomic_DNA"/>
</dbReference>
<organism evidence="1">
    <name type="scientific">marine sediment metagenome</name>
    <dbReference type="NCBI Taxonomy" id="412755"/>
    <lineage>
        <taxon>unclassified sequences</taxon>
        <taxon>metagenomes</taxon>
        <taxon>ecological metagenomes</taxon>
    </lineage>
</organism>
<name>X0WLE5_9ZZZZ</name>
<sequence length="109" mass="12913">MNRMLNNIFGGVLRQIIEEKKDEERLNKRLEPYINTSGATEMNNDQEWNQEKQTDLNNVIYKCFLDGFCTSANIDFFRQYTKEDKKSLKEAKTAARAYVKYREGKQCEL</sequence>
<comment type="caution">
    <text evidence="1">The sequence shown here is derived from an EMBL/GenBank/DDBJ whole genome shotgun (WGS) entry which is preliminary data.</text>
</comment>
<proteinExistence type="predicted"/>